<evidence type="ECO:0000256" key="4">
    <source>
        <dbReference type="ARBA" id="ARBA00022729"/>
    </source>
</evidence>
<keyword evidence="3 5" id="KW-0964">Secreted</keyword>
<keyword evidence="7" id="KW-1185">Reference proteome</keyword>
<dbReference type="Pfam" id="PF16810">
    <property type="entry name" value="RXLR"/>
    <property type="match status" value="1"/>
</dbReference>
<name>A0A8T1VGF6_9STRA</name>
<sequence>MGRPFVFVVLAAVYLVANEALSSATHFDQLKVSKLTSQVASPTERFLRTANSANDDDEERGLLGTKSLMMLSKQAEKLGKHDLSKKLEHHAWIKAGESPTSKFKEYGWKDIPLAQLREDPKYLRYEGFDEHWLKVQHEKGTIHTTEAWIKLAKEELKKATA</sequence>
<evidence type="ECO:0000256" key="3">
    <source>
        <dbReference type="ARBA" id="ARBA00022525"/>
    </source>
</evidence>
<gene>
    <name evidence="6" type="ORF">PHYPSEUDO_008731</name>
</gene>
<dbReference type="OrthoDB" id="94173at2759"/>
<evidence type="ECO:0000256" key="5">
    <source>
        <dbReference type="RuleBase" id="RU367124"/>
    </source>
</evidence>
<accession>A0A8T1VGF6</accession>
<evidence type="ECO:0000256" key="2">
    <source>
        <dbReference type="ARBA" id="ARBA00010400"/>
    </source>
</evidence>
<dbReference type="AlphaFoldDB" id="A0A8T1VGF6"/>
<dbReference type="InterPro" id="IPR031825">
    <property type="entry name" value="RXLR"/>
</dbReference>
<evidence type="ECO:0000313" key="6">
    <source>
        <dbReference type="EMBL" id="KAG7379330.1"/>
    </source>
</evidence>
<comment type="caution">
    <text evidence="6">The sequence shown here is derived from an EMBL/GenBank/DDBJ whole genome shotgun (WGS) entry which is preliminary data.</text>
</comment>
<dbReference type="EMBL" id="JAGDFM010000355">
    <property type="protein sequence ID" value="KAG7379330.1"/>
    <property type="molecule type" value="Genomic_DNA"/>
</dbReference>
<feature type="chain" id="PRO_5044974330" description="RxLR effector protein" evidence="5">
    <location>
        <begin position="25"/>
        <end position="161"/>
    </location>
</feature>
<comment type="similarity">
    <text evidence="2 5">Belongs to the RxLR effector family.</text>
</comment>
<comment type="function">
    <text evidence="5">Effector that suppresses plant defense responses during pathogen infection.</text>
</comment>
<keyword evidence="4 5" id="KW-0732">Signal</keyword>
<evidence type="ECO:0000256" key="1">
    <source>
        <dbReference type="ARBA" id="ARBA00004613"/>
    </source>
</evidence>
<protein>
    <recommendedName>
        <fullName evidence="5">RxLR effector protein</fullName>
    </recommendedName>
</protein>
<proteinExistence type="inferred from homology"/>
<evidence type="ECO:0000313" key="7">
    <source>
        <dbReference type="Proteomes" id="UP000694044"/>
    </source>
</evidence>
<feature type="signal peptide" evidence="5">
    <location>
        <begin position="1"/>
        <end position="24"/>
    </location>
</feature>
<comment type="domain">
    <text evidence="5">The RxLR-dEER motif acts to carry the protein into the host cell cytoplasm through binding to cell surface phosphatidylinositol-3-phosphate.</text>
</comment>
<dbReference type="Proteomes" id="UP000694044">
    <property type="component" value="Unassembled WGS sequence"/>
</dbReference>
<comment type="subcellular location">
    <subcellularLocation>
        <location evidence="1 5">Secreted</location>
    </subcellularLocation>
</comment>
<reference evidence="6" key="1">
    <citation type="submission" date="2021-02" db="EMBL/GenBank/DDBJ databases">
        <authorList>
            <person name="Palmer J.M."/>
        </authorList>
    </citation>
    <scope>NUCLEOTIDE SEQUENCE</scope>
    <source>
        <strain evidence="6">SCRP734</strain>
    </source>
</reference>
<organism evidence="6 7">
    <name type="scientific">Phytophthora pseudosyringae</name>
    <dbReference type="NCBI Taxonomy" id="221518"/>
    <lineage>
        <taxon>Eukaryota</taxon>
        <taxon>Sar</taxon>
        <taxon>Stramenopiles</taxon>
        <taxon>Oomycota</taxon>
        <taxon>Peronosporomycetes</taxon>
        <taxon>Peronosporales</taxon>
        <taxon>Peronosporaceae</taxon>
        <taxon>Phytophthora</taxon>
    </lineage>
</organism>